<feature type="compositionally biased region" description="Pro residues" evidence="1">
    <location>
        <begin position="62"/>
        <end position="75"/>
    </location>
</feature>
<feature type="transmembrane region" description="Helical" evidence="2">
    <location>
        <begin position="36"/>
        <end position="57"/>
    </location>
</feature>
<keyword evidence="2" id="KW-0472">Membrane</keyword>
<dbReference type="EMBL" id="CP075371">
    <property type="protein sequence ID" value="QVT78235.1"/>
    <property type="molecule type" value="Genomic_DNA"/>
</dbReference>
<evidence type="ECO:0008006" key="5">
    <source>
        <dbReference type="Google" id="ProtNLM"/>
    </source>
</evidence>
<sequence>MDLSEQLDDAIGHGPVPPPVSGTVAAGRRALLRRRLATTASALAVVAVVAVTGALVVPGTPAPDVAPDPAVPPAADPSTAPRPRSVAPSTGQGEVVDRMSRVGIERWRPRRGPARGVRLTSDGRLVAVDGATILEQVANPLDREPPAYSAAVSVRRGGSTNWYLLDRSPQQSTISSWGPWGAYASFTSWVDDQVRLNGPQGAGPG</sequence>
<name>A0ABX8EED0_9ACTN</name>
<organism evidence="3 4">
    <name type="scientific">Nocardioides aquaticus</name>
    <dbReference type="NCBI Taxonomy" id="160826"/>
    <lineage>
        <taxon>Bacteria</taxon>
        <taxon>Bacillati</taxon>
        <taxon>Actinomycetota</taxon>
        <taxon>Actinomycetes</taxon>
        <taxon>Propionibacteriales</taxon>
        <taxon>Nocardioidaceae</taxon>
        <taxon>Nocardioides</taxon>
    </lineage>
</organism>
<dbReference type="Proteomes" id="UP000679307">
    <property type="component" value="Chromosome"/>
</dbReference>
<feature type="region of interest" description="Disordered" evidence="1">
    <location>
        <begin position="1"/>
        <end position="22"/>
    </location>
</feature>
<reference evidence="3 4" key="1">
    <citation type="submission" date="2021-05" db="EMBL/GenBank/DDBJ databases">
        <title>Complete genome of Nocardioides aquaticus KCTC 9944T isolated from meromictic and hypersaline Ekho Lake, Antarctica.</title>
        <authorList>
            <person name="Hwang K."/>
            <person name="Kim K.M."/>
            <person name="Choe H."/>
        </authorList>
    </citation>
    <scope>NUCLEOTIDE SEQUENCE [LARGE SCALE GENOMIC DNA]</scope>
    <source>
        <strain evidence="3 4">KCTC 9944</strain>
    </source>
</reference>
<protein>
    <recommendedName>
        <fullName evidence="5">YkuD domain-containing protein</fullName>
    </recommendedName>
</protein>
<evidence type="ECO:0000313" key="3">
    <source>
        <dbReference type="EMBL" id="QVT78235.1"/>
    </source>
</evidence>
<keyword evidence="4" id="KW-1185">Reference proteome</keyword>
<proteinExistence type="predicted"/>
<feature type="region of interest" description="Disordered" evidence="1">
    <location>
        <begin position="62"/>
        <end position="94"/>
    </location>
</feature>
<keyword evidence="2" id="KW-1133">Transmembrane helix</keyword>
<keyword evidence="2" id="KW-0812">Transmembrane</keyword>
<evidence type="ECO:0000313" key="4">
    <source>
        <dbReference type="Proteomes" id="UP000679307"/>
    </source>
</evidence>
<evidence type="ECO:0000256" key="2">
    <source>
        <dbReference type="SAM" id="Phobius"/>
    </source>
</evidence>
<gene>
    <name evidence="3" type="ORF">ENKNEFLB_00608</name>
</gene>
<dbReference type="RefSeq" id="WP_214057843.1">
    <property type="nucleotide sequence ID" value="NZ_BAAAHS010000016.1"/>
</dbReference>
<accession>A0ABX8EED0</accession>
<evidence type="ECO:0000256" key="1">
    <source>
        <dbReference type="SAM" id="MobiDB-lite"/>
    </source>
</evidence>